<name>A0AC58HS37_DANRE</name>
<evidence type="ECO:0000313" key="1">
    <source>
        <dbReference type="Proteomes" id="UP000000437"/>
    </source>
</evidence>
<organism evidence="1 2">
    <name type="scientific">Danio rerio</name>
    <name type="common">Zebrafish</name>
    <name type="synonym">Brachydanio rerio</name>
    <dbReference type="NCBI Taxonomy" id="7955"/>
    <lineage>
        <taxon>Eukaryota</taxon>
        <taxon>Metazoa</taxon>
        <taxon>Chordata</taxon>
        <taxon>Craniata</taxon>
        <taxon>Vertebrata</taxon>
        <taxon>Euteleostomi</taxon>
        <taxon>Actinopterygii</taxon>
        <taxon>Neopterygii</taxon>
        <taxon>Teleostei</taxon>
        <taxon>Ostariophysi</taxon>
        <taxon>Cypriniformes</taxon>
        <taxon>Danionidae</taxon>
        <taxon>Danioninae</taxon>
        <taxon>Danio</taxon>
    </lineage>
</organism>
<protein>
    <submittedName>
        <fullName evidence="2">Inhibitory synaptic factor 1 isoform X1</fullName>
    </submittedName>
</protein>
<evidence type="ECO:0000313" key="2">
    <source>
        <dbReference type="RefSeq" id="XP_073784798.1"/>
    </source>
</evidence>
<reference evidence="2" key="1">
    <citation type="submission" date="2025-08" db="UniProtKB">
        <authorList>
            <consortium name="RefSeq"/>
        </authorList>
    </citation>
    <scope>IDENTIFICATION</scope>
    <source>
        <strain evidence="2">Tuebingen</strain>
        <tissue evidence="2">Fibroblasts and whole tissue</tissue>
    </source>
</reference>
<gene>
    <name evidence="2" type="primary">insyn1</name>
    <name evidence="2" type="synonym">fj47h06</name>
    <name evidence="2" type="synonym">insy1</name>
    <name evidence="2" type="synonym">si:dkey-105e17.1</name>
    <name evidence="2" type="synonym">wu:fj47h06</name>
    <name evidence="2" type="synonym">zgc:158302</name>
</gene>
<proteinExistence type="predicted"/>
<accession>A0AC58HS37</accession>
<keyword evidence="1" id="KW-1185">Reference proteome</keyword>
<dbReference type="RefSeq" id="XP_073784798.1">
    <property type="nucleotide sequence ID" value="XM_073928697.1"/>
</dbReference>
<sequence length="287" mass="31765">MSQSRAPAREPSETPSQREQIRSHMKMVIQQLEGILKELKDVAHELREVVGQIDKLTSDLELDLDADDWTVATASSTSSSERGLCEAFRLDFLGQDSLSDSWDFCSFLESSSRRSARDDTKPPPTTASVYSQMNGGLPVPNGPLIITPDSSSEEASSSTHSQSQKTSRTAGTRERVRFSDKILYHALCCDDDEDEDEDEDGRDEEEDKLDTDSERSPLAGSPVPPLPELYNCREPPAGGSHTIPRKDALNPGCRKKLLRNSSTQTVSDKSTQTLLPYVPAKHRNKDL</sequence>
<dbReference type="Proteomes" id="UP000000437">
    <property type="component" value="Chromosome 18"/>
</dbReference>